<evidence type="ECO:0000313" key="2">
    <source>
        <dbReference type="Proteomes" id="UP000789901"/>
    </source>
</evidence>
<gene>
    <name evidence="1" type="ORF">GMARGA_LOCUS16625</name>
</gene>
<sequence length="94" mass="10886">MSKEEVIEDAIIKVGQKVLLSKDIKNELEKQNPRPKKCRDLKAIKLFSILISAIRKNRDSKSVADWRKWNKSINQINQLVEIQISLVQSNTVEN</sequence>
<protein>
    <submittedName>
        <fullName evidence="1">33580_t:CDS:1</fullName>
    </submittedName>
</protein>
<keyword evidence="2" id="KW-1185">Reference proteome</keyword>
<name>A0ABN7VDC9_GIGMA</name>
<proteinExistence type="predicted"/>
<dbReference type="Proteomes" id="UP000789901">
    <property type="component" value="Unassembled WGS sequence"/>
</dbReference>
<accession>A0ABN7VDC9</accession>
<comment type="caution">
    <text evidence="1">The sequence shown here is derived from an EMBL/GenBank/DDBJ whole genome shotgun (WGS) entry which is preliminary data.</text>
</comment>
<reference evidence="1 2" key="1">
    <citation type="submission" date="2021-06" db="EMBL/GenBank/DDBJ databases">
        <authorList>
            <person name="Kallberg Y."/>
            <person name="Tangrot J."/>
            <person name="Rosling A."/>
        </authorList>
    </citation>
    <scope>NUCLEOTIDE SEQUENCE [LARGE SCALE GENOMIC DNA]</scope>
    <source>
        <strain evidence="1 2">120-4 pot B 10/14</strain>
    </source>
</reference>
<dbReference type="EMBL" id="CAJVQB010012140">
    <property type="protein sequence ID" value="CAG8753127.1"/>
    <property type="molecule type" value="Genomic_DNA"/>
</dbReference>
<organism evidence="1 2">
    <name type="scientific">Gigaspora margarita</name>
    <dbReference type="NCBI Taxonomy" id="4874"/>
    <lineage>
        <taxon>Eukaryota</taxon>
        <taxon>Fungi</taxon>
        <taxon>Fungi incertae sedis</taxon>
        <taxon>Mucoromycota</taxon>
        <taxon>Glomeromycotina</taxon>
        <taxon>Glomeromycetes</taxon>
        <taxon>Diversisporales</taxon>
        <taxon>Gigasporaceae</taxon>
        <taxon>Gigaspora</taxon>
    </lineage>
</organism>
<evidence type="ECO:0000313" key="1">
    <source>
        <dbReference type="EMBL" id="CAG8753127.1"/>
    </source>
</evidence>